<evidence type="ECO:0000313" key="2">
    <source>
        <dbReference type="EMBL" id="MDP9794428.1"/>
    </source>
</evidence>
<name>A0ABT9MSR3_9ACTN</name>
<accession>A0ABT9MSR3</accession>
<dbReference type="EMBL" id="JAUSRA010000001">
    <property type="protein sequence ID" value="MDP9794428.1"/>
    <property type="molecule type" value="Genomic_DNA"/>
</dbReference>
<comment type="caution">
    <text evidence="2">The sequence shown here is derived from an EMBL/GenBank/DDBJ whole genome shotgun (WGS) entry which is preliminary data.</text>
</comment>
<proteinExistence type="predicted"/>
<evidence type="ECO:0000313" key="3">
    <source>
        <dbReference type="Proteomes" id="UP001240984"/>
    </source>
</evidence>
<dbReference type="InterPro" id="IPR024344">
    <property type="entry name" value="MDMPI_metal-binding"/>
</dbReference>
<organism evidence="2 3">
    <name type="scientific">Catenuloplanes nepalensis</name>
    <dbReference type="NCBI Taxonomy" id="587533"/>
    <lineage>
        <taxon>Bacteria</taxon>
        <taxon>Bacillati</taxon>
        <taxon>Actinomycetota</taxon>
        <taxon>Actinomycetes</taxon>
        <taxon>Micromonosporales</taxon>
        <taxon>Micromonosporaceae</taxon>
        <taxon>Catenuloplanes</taxon>
    </lineage>
</organism>
<sequence>MHDRVLDAFAAESSALSAALSGVPAKAFDLPSPCPPWTVAGLLGHVIVTVGRTPGMIAGPVPAAATVDAAGYYRPDERFSPTANADRIAAGADRAALPGTSLVTEFRTISGYVVERCRREPAGRVVRTRHGDDMLLTDFMLTRVVEVAVHGLDLAAALGRDPWTTPAAVDAVSALLLGDAPVPLGWDRLTFVRKATGREPMTGEERAAISRNEIRWLALG</sequence>
<feature type="domain" description="Mycothiol-dependent maleylpyruvate isomerase metal-binding" evidence="1">
    <location>
        <begin position="9"/>
        <end position="155"/>
    </location>
</feature>
<keyword evidence="3" id="KW-1185">Reference proteome</keyword>
<dbReference type="Gene3D" id="1.20.120.450">
    <property type="entry name" value="dinb family like domain"/>
    <property type="match status" value="1"/>
</dbReference>
<dbReference type="SUPFAM" id="SSF109854">
    <property type="entry name" value="DinB/YfiT-like putative metalloenzymes"/>
    <property type="match status" value="1"/>
</dbReference>
<evidence type="ECO:0000259" key="1">
    <source>
        <dbReference type="Pfam" id="PF11716"/>
    </source>
</evidence>
<dbReference type="RefSeq" id="WP_306829570.1">
    <property type="nucleotide sequence ID" value="NZ_JAUSRA010000001.1"/>
</dbReference>
<dbReference type="InterPro" id="IPR034660">
    <property type="entry name" value="DinB/YfiT-like"/>
</dbReference>
<dbReference type="Pfam" id="PF11716">
    <property type="entry name" value="MDMPI_N"/>
    <property type="match status" value="1"/>
</dbReference>
<protein>
    <submittedName>
        <fullName evidence="2">Uncharacterized protein (TIGR03083 family)</fullName>
    </submittedName>
</protein>
<reference evidence="2 3" key="1">
    <citation type="submission" date="2023-07" db="EMBL/GenBank/DDBJ databases">
        <title>Sequencing the genomes of 1000 actinobacteria strains.</title>
        <authorList>
            <person name="Klenk H.-P."/>
        </authorList>
    </citation>
    <scope>NUCLEOTIDE SEQUENCE [LARGE SCALE GENOMIC DNA]</scope>
    <source>
        <strain evidence="2 3">DSM 44710</strain>
    </source>
</reference>
<dbReference type="InterPro" id="IPR017517">
    <property type="entry name" value="Maleyloyr_isom"/>
</dbReference>
<dbReference type="NCBIfam" id="TIGR03083">
    <property type="entry name" value="maleylpyruvate isomerase family mycothiol-dependent enzyme"/>
    <property type="match status" value="1"/>
</dbReference>
<gene>
    <name evidence="2" type="ORF">J2S43_002940</name>
</gene>
<dbReference type="Proteomes" id="UP001240984">
    <property type="component" value="Unassembled WGS sequence"/>
</dbReference>